<evidence type="ECO:0000256" key="1">
    <source>
        <dbReference type="ARBA" id="ARBA00004613"/>
    </source>
</evidence>
<keyword evidence="2" id="KW-0964">Secreted</keyword>
<dbReference type="InterPro" id="IPR050557">
    <property type="entry name" value="RTX_toxin/Mannuronan_C5-epim"/>
</dbReference>
<dbReference type="InterPro" id="IPR001343">
    <property type="entry name" value="Hemolysn_Ca-bd"/>
</dbReference>
<name>A0A7M2X123_9BACT</name>
<dbReference type="GO" id="GO:0005576">
    <property type="term" value="C:extracellular region"/>
    <property type="evidence" value="ECO:0007669"/>
    <property type="project" value="UniProtKB-SubCell"/>
</dbReference>
<dbReference type="SUPFAM" id="SSF51120">
    <property type="entry name" value="beta-Roll"/>
    <property type="match status" value="1"/>
</dbReference>
<dbReference type="Proteomes" id="UP000593765">
    <property type="component" value="Chromosome"/>
</dbReference>
<reference evidence="3 4" key="1">
    <citation type="submission" date="2020-10" db="EMBL/GenBank/DDBJ databases">
        <title>Wide distribution of Phycisphaera-like planctomycetes from WD2101 soil group in peatlands and genome analysis of the first cultivated representative.</title>
        <authorList>
            <person name="Dedysh S.N."/>
            <person name="Beletsky A.V."/>
            <person name="Ivanova A."/>
            <person name="Kulichevskaya I.S."/>
            <person name="Suzina N.E."/>
            <person name="Philippov D.A."/>
            <person name="Rakitin A.L."/>
            <person name="Mardanov A.V."/>
            <person name="Ravin N.V."/>
        </authorList>
    </citation>
    <scope>NUCLEOTIDE SEQUENCE [LARGE SCALE GENOMIC DNA]</scope>
    <source>
        <strain evidence="3 4">M1803</strain>
    </source>
</reference>
<dbReference type="PANTHER" id="PTHR38340:SF1">
    <property type="entry name" value="S-LAYER PROTEIN"/>
    <property type="match status" value="1"/>
</dbReference>
<sequence>MSPFEALEDRRLMSVSLEPTTRVLTLVGGYIHAEVVKGSLKVAVTDAGSTKTATFLASKIKRLVAINDSTGSFNDTIIKPSVFIPAEIFAPLTPDSTTQGGSGADTIHVRGLNSVVHGGAGGDTFRLYDAPGSLPDDPTSDGSAIYGEGGNDRIIVLGGAPQENGYDGGTGNDLIDYSSGLSGLLLRNGGLSGNYELDEASQPFVLGSFGADTLSGIESFVGTQGDDYLYGNQRGNTIDGQSGNDQIRGGGGNDTLIGGPGRDALFGDAGNDRLFARDGEIDFLSGGTGVDDARRDASDVLASIERTR</sequence>
<dbReference type="Pfam" id="PF00353">
    <property type="entry name" value="HemolysinCabind"/>
    <property type="match status" value="4"/>
</dbReference>
<dbReference type="GO" id="GO:0005509">
    <property type="term" value="F:calcium ion binding"/>
    <property type="evidence" value="ECO:0007669"/>
    <property type="project" value="InterPro"/>
</dbReference>
<dbReference type="PRINTS" id="PR00313">
    <property type="entry name" value="CABNDNGRPT"/>
</dbReference>
<dbReference type="Gene3D" id="2.150.10.10">
    <property type="entry name" value="Serralysin-like metalloprotease, C-terminal"/>
    <property type="match status" value="2"/>
</dbReference>
<dbReference type="AlphaFoldDB" id="A0A7M2X123"/>
<evidence type="ECO:0008006" key="5">
    <source>
        <dbReference type="Google" id="ProtNLM"/>
    </source>
</evidence>
<accession>A0A7M2X123</accession>
<dbReference type="KEGG" id="hbs:IPV69_08805"/>
<dbReference type="PROSITE" id="PS00330">
    <property type="entry name" value="HEMOLYSIN_CALCIUM"/>
    <property type="match status" value="1"/>
</dbReference>
<comment type="subcellular location">
    <subcellularLocation>
        <location evidence="1">Secreted</location>
    </subcellularLocation>
</comment>
<dbReference type="EMBL" id="CP063458">
    <property type="protein sequence ID" value="QOV91437.1"/>
    <property type="molecule type" value="Genomic_DNA"/>
</dbReference>
<dbReference type="InterPro" id="IPR011049">
    <property type="entry name" value="Serralysin-like_metalloprot_C"/>
</dbReference>
<keyword evidence="4" id="KW-1185">Reference proteome</keyword>
<dbReference type="PANTHER" id="PTHR38340">
    <property type="entry name" value="S-LAYER PROTEIN"/>
    <property type="match status" value="1"/>
</dbReference>
<evidence type="ECO:0000313" key="4">
    <source>
        <dbReference type="Proteomes" id="UP000593765"/>
    </source>
</evidence>
<dbReference type="InterPro" id="IPR018511">
    <property type="entry name" value="Hemolysin-typ_Ca-bd_CS"/>
</dbReference>
<proteinExistence type="predicted"/>
<evidence type="ECO:0000256" key="2">
    <source>
        <dbReference type="ARBA" id="ARBA00022525"/>
    </source>
</evidence>
<protein>
    <recommendedName>
        <fullName evidence="5">Calcium-binding protein</fullName>
    </recommendedName>
</protein>
<evidence type="ECO:0000313" key="3">
    <source>
        <dbReference type="EMBL" id="QOV91437.1"/>
    </source>
</evidence>
<dbReference type="RefSeq" id="WP_206294715.1">
    <property type="nucleotide sequence ID" value="NZ_CP063458.1"/>
</dbReference>
<gene>
    <name evidence="3" type="ORF">IPV69_08805</name>
</gene>
<organism evidence="3 4">
    <name type="scientific">Humisphaera borealis</name>
    <dbReference type="NCBI Taxonomy" id="2807512"/>
    <lineage>
        <taxon>Bacteria</taxon>
        <taxon>Pseudomonadati</taxon>
        <taxon>Planctomycetota</taxon>
        <taxon>Phycisphaerae</taxon>
        <taxon>Tepidisphaerales</taxon>
        <taxon>Tepidisphaeraceae</taxon>
        <taxon>Humisphaera</taxon>
    </lineage>
</organism>